<keyword evidence="9 11" id="KW-0472">Membrane</keyword>
<evidence type="ECO:0000256" key="1">
    <source>
        <dbReference type="ARBA" id="ARBA00004571"/>
    </source>
</evidence>
<dbReference type="Pfam" id="PF07715">
    <property type="entry name" value="Plug"/>
    <property type="match status" value="1"/>
</dbReference>
<keyword evidence="7" id="KW-0406">Ion transport</keyword>
<keyword evidence="8 12" id="KW-0798">TonB box</keyword>
<feature type="domain" description="TonB-dependent receptor-like beta-barrel" evidence="14">
    <location>
        <begin position="235"/>
        <end position="644"/>
    </location>
</feature>
<evidence type="ECO:0000256" key="5">
    <source>
        <dbReference type="ARBA" id="ARBA00022692"/>
    </source>
</evidence>
<evidence type="ECO:0000256" key="8">
    <source>
        <dbReference type="ARBA" id="ARBA00023077"/>
    </source>
</evidence>
<evidence type="ECO:0000256" key="3">
    <source>
        <dbReference type="ARBA" id="ARBA00022452"/>
    </source>
</evidence>
<dbReference type="InterPro" id="IPR039426">
    <property type="entry name" value="TonB-dep_rcpt-like"/>
</dbReference>
<keyword evidence="3 11" id="KW-1134">Transmembrane beta strand</keyword>
<dbReference type="GO" id="GO:0006826">
    <property type="term" value="P:iron ion transport"/>
    <property type="evidence" value="ECO:0007669"/>
    <property type="project" value="UniProtKB-KW"/>
</dbReference>
<evidence type="ECO:0000259" key="15">
    <source>
        <dbReference type="Pfam" id="PF07715"/>
    </source>
</evidence>
<organism evidence="16">
    <name type="scientific">uncultured Alphaproteobacteria bacterium</name>
    <dbReference type="NCBI Taxonomy" id="91750"/>
    <lineage>
        <taxon>Bacteria</taxon>
        <taxon>Pseudomonadati</taxon>
        <taxon>Pseudomonadota</taxon>
        <taxon>Alphaproteobacteria</taxon>
        <taxon>environmental samples</taxon>
    </lineage>
</organism>
<feature type="chain" id="PRO_5012419849" evidence="13">
    <location>
        <begin position="19"/>
        <end position="678"/>
    </location>
</feature>
<keyword evidence="16" id="KW-0675">Receptor</keyword>
<evidence type="ECO:0000256" key="11">
    <source>
        <dbReference type="PROSITE-ProRule" id="PRU01360"/>
    </source>
</evidence>
<comment type="similarity">
    <text evidence="11 12">Belongs to the TonB-dependent receptor family.</text>
</comment>
<evidence type="ECO:0000256" key="10">
    <source>
        <dbReference type="ARBA" id="ARBA00023237"/>
    </source>
</evidence>
<feature type="domain" description="TonB-dependent receptor plug" evidence="15">
    <location>
        <begin position="42"/>
        <end position="144"/>
    </location>
</feature>
<evidence type="ECO:0000256" key="4">
    <source>
        <dbReference type="ARBA" id="ARBA00022496"/>
    </source>
</evidence>
<proteinExistence type="inferred from homology"/>
<comment type="subcellular location">
    <subcellularLocation>
        <location evidence="1 11">Cell outer membrane</location>
        <topology evidence="1 11">Multi-pass membrane protein</topology>
    </subcellularLocation>
</comment>
<dbReference type="PROSITE" id="PS52016">
    <property type="entry name" value="TONB_DEPENDENT_REC_3"/>
    <property type="match status" value="1"/>
</dbReference>
<dbReference type="InterPro" id="IPR012910">
    <property type="entry name" value="Plug_dom"/>
</dbReference>
<dbReference type="SUPFAM" id="SSF56935">
    <property type="entry name" value="Porins"/>
    <property type="match status" value="1"/>
</dbReference>
<dbReference type="GO" id="GO:0009279">
    <property type="term" value="C:cell outer membrane"/>
    <property type="evidence" value="ECO:0007669"/>
    <property type="project" value="UniProtKB-SubCell"/>
</dbReference>
<dbReference type="CDD" id="cd01347">
    <property type="entry name" value="ligand_gated_channel"/>
    <property type="match status" value="1"/>
</dbReference>
<dbReference type="InterPro" id="IPR000531">
    <property type="entry name" value="Beta-barrel_TonB"/>
</dbReference>
<evidence type="ECO:0000259" key="14">
    <source>
        <dbReference type="Pfam" id="PF00593"/>
    </source>
</evidence>
<evidence type="ECO:0000256" key="6">
    <source>
        <dbReference type="ARBA" id="ARBA00023004"/>
    </source>
</evidence>
<gene>
    <name evidence="16" type="primary">fyuA</name>
    <name evidence="16" type="ORF">KL86APRO_10808</name>
</gene>
<evidence type="ECO:0000256" key="13">
    <source>
        <dbReference type="SAM" id="SignalP"/>
    </source>
</evidence>
<evidence type="ECO:0000256" key="7">
    <source>
        <dbReference type="ARBA" id="ARBA00023065"/>
    </source>
</evidence>
<accession>A0A212JBL9</accession>
<dbReference type="EMBL" id="FLUO01000001">
    <property type="protein sequence ID" value="SBV96820.1"/>
    <property type="molecule type" value="Genomic_DNA"/>
</dbReference>
<feature type="signal peptide" evidence="13">
    <location>
        <begin position="1"/>
        <end position="18"/>
    </location>
</feature>
<dbReference type="Pfam" id="PF00593">
    <property type="entry name" value="TonB_dep_Rec_b-barrel"/>
    <property type="match status" value="1"/>
</dbReference>
<dbReference type="Gene3D" id="2.40.170.20">
    <property type="entry name" value="TonB-dependent receptor, beta-barrel domain"/>
    <property type="match status" value="1"/>
</dbReference>
<dbReference type="InterPro" id="IPR036942">
    <property type="entry name" value="Beta-barrel_TonB_sf"/>
</dbReference>
<dbReference type="AlphaFoldDB" id="A0A212JBL9"/>
<reference evidence="16" key="1">
    <citation type="submission" date="2016-04" db="EMBL/GenBank/DDBJ databases">
        <authorList>
            <person name="Evans L.H."/>
            <person name="Alamgir A."/>
            <person name="Owens N."/>
            <person name="Weber N.D."/>
            <person name="Virtaneva K."/>
            <person name="Barbian K."/>
            <person name="Babar A."/>
            <person name="Rosenke K."/>
        </authorList>
    </citation>
    <scope>NUCLEOTIDE SEQUENCE</scope>
    <source>
        <strain evidence="16">86</strain>
    </source>
</reference>
<keyword evidence="6" id="KW-0408">Iron</keyword>
<dbReference type="PANTHER" id="PTHR32552">
    <property type="entry name" value="FERRICHROME IRON RECEPTOR-RELATED"/>
    <property type="match status" value="1"/>
</dbReference>
<evidence type="ECO:0000313" key="16">
    <source>
        <dbReference type="EMBL" id="SBV96820.1"/>
    </source>
</evidence>
<dbReference type="PANTHER" id="PTHR32552:SF81">
    <property type="entry name" value="TONB-DEPENDENT OUTER MEMBRANE RECEPTOR"/>
    <property type="match status" value="1"/>
</dbReference>
<evidence type="ECO:0000256" key="9">
    <source>
        <dbReference type="ARBA" id="ARBA00023136"/>
    </source>
</evidence>
<evidence type="ECO:0000256" key="12">
    <source>
        <dbReference type="RuleBase" id="RU003357"/>
    </source>
</evidence>
<keyword evidence="13" id="KW-0732">Signal</keyword>
<keyword evidence="5 11" id="KW-0812">Transmembrane</keyword>
<keyword evidence="10 11" id="KW-0998">Cell outer membrane</keyword>
<keyword evidence="2 11" id="KW-0813">Transport</keyword>
<evidence type="ECO:0000256" key="2">
    <source>
        <dbReference type="ARBA" id="ARBA00022448"/>
    </source>
</evidence>
<keyword evidence="4" id="KW-0410">Iron transport</keyword>
<sequence>MKAIRYAILPAAAGLAFAAPAAAEEALPTLEVTARQWKEDPSTVPGSVAVVPAERLGGPGGDDFEAVAAATPNVAIEQSSAQTRVVMRGMSVANTGLQDPVGYFVDGVALPFGATQAPGFFGLRSMEILKGPQGTLYGRNTEAGAIKVETRDPSWTPAASLDLSAGFAKAAEGRAPLGAVEGWVSGAAIPDRLALGLTIRAEGAEGPFRNRRDGRDDGGDTERLGFSGAASLILDDDTDVSFKSTVARNDLGKMRMRYRTGAYATPRFETNYDTDSWDDSTSAVQSLQVNHRVGDAELTAITGWTHYDRDFQMDVDTASLPTLPALYSHTDDALSQELRLASADPSARLKWLGGMHVYREWTDIDYAIGTPRVTRRTEIDQTGVAGFGQMEYAVLERLRLGVGGRVEHVAQSGDQRYESAALDTAYDADQDVTTFLPRFTAAFDLTPETMFYASLARGYMPGGYNYAMASSAASFAYDPEYSWTTELGVKGRTADGRLGAGVAAFRTVTRDKQVVEIAVGGAQSFANAGEAEVYGLEFEADAEIAPKLRISGNFGLQHAESTDYRTATADYSGNRLPMAANYTWAAGVDYGKGEGAFAGARVRGSGPYYFDSANLVRQSAYATVDAELGYDFGGARVSLWGTNLFDEGYYTRGLVAPLGQIVEDAAGREIGLRVSAKW</sequence>
<protein>
    <submittedName>
        <fullName evidence="16">TonB-dependent receptor</fullName>
    </submittedName>
</protein>
<name>A0A212JBL9_9PROT</name>